<keyword evidence="3" id="KW-1185">Reference proteome</keyword>
<proteinExistence type="predicted"/>
<dbReference type="RefSeq" id="WP_204518191.1">
    <property type="nucleotide sequence ID" value="NZ_BAABIN010000002.1"/>
</dbReference>
<dbReference type="PANTHER" id="PTHR43682:SF1">
    <property type="entry name" value="LACTATE UTILIZATION PROTEIN C"/>
    <property type="match status" value="1"/>
</dbReference>
<accession>A0A938XUP3</accession>
<evidence type="ECO:0000259" key="1">
    <source>
        <dbReference type="Pfam" id="PF02589"/>
    </source>
</evidence>
<dbReference type="Gene3D" id="3.40.50.10420">
    <property type="entry name" value="NagB/RpiA/CoA transferase-like"/>
    <property type="match status" value="1"/>
</dbReference>
<dbReference type="Pfam" id="PF02589">
    <property type="entry name" value="LUD_dom"/>
    <property type="match status" value="1"/>
</dbReference>
<dbReference type="InterPro" id="IPR003741">
    <property type="entry name" value="LUD_dom"/>
</dbReference>
<dbReference type="PANTHER" id="PTHR43682">
    <property type="entry name" value="LACTATE UTILIZATION PROTEIN C"/>
    <property type="match status" value="1"/>
</dbReference>
<protein>
    <submittedName>
        <fullName evidence="2">L-lactate dehydrogenase complex protein LldG</fullName>
    </submittedName>
</protein>
<dbReference type="AlphaFoldDB" id="A0A938XUP3"/>
<comment type="caution">
    <text evidence="2">The sequence shown here is derived from an EMBL/GenBank/DDBJ whole genome shotgun (WGS) entry which is preliminary data.</text>
</comment>
<dbReference type="SUPFAM" id="SSF100950">
    <property type="entry name" value="NagB/RpiA/CoA transferase-like"/>
    <property type="match status" value="1"/>
</dbReference>
<dbReference type="InterPro" id="IPR024185">
    <property type="entry name" value="FTHF_cligase-like_sf"/>
</dbReference>
<name>A0A938XUP3_9BACL</name>
<dbReference type="InterPro" id="IPR037171">
    <property type="entry name" value="NagB/RpiA_transferase-like"/>
</dbReference>
<dbReference type="Proteomes" id="UP000717624">
    <property type="component" value="Unassembled WGS sequence"/>
</dbReference>
<feature type="domain" description="LUD" evidence="1">
    <location>
        <begin position="63"/>
        <end position="241"/>
    </location>
</feature>
<gene>
    <name evidence="2" type="ORF">JOD01_002041</name>
</gene>
<reference evidence="2" key="1">
    <citation type="submission" date="2021-01" db="EMBL/GenBank/DDBJ databases">
        <title>Genomic Encyclopedia of Type Strains, Phase IV (KMG-IV): sequencing the most valuable type-strain genomes for metagenomic binning, comparative biology and taxonomic classification.</title>
        <authorList>
            <person name="Goeker M."/>
        </authorList>
    </citation>
    <scope>NUCLEOTIDE SEQUENCE</scope>
    <source>
        <strain evidence="2">DSM 25523</strain>
    </source>
</reference>
<organism evidence="2 3">
    <name type="scientific">Brevibacillus fulvus</name>
    <dbReference type="NCBI Taxonomy" id="1125967"/>
    <lineage>
        <taxon>Bacteria</taxon>
        <taxon>Bacillati</taxon>
        <taxon>Bacillota</taxon>
        <taxon>Bacilli</taxon>
        <taxon>Bacillales</taxon>
        <taxon>Paenibacillaceae</taxon>
        <taxon>Brevibacillus</taxon>
    </lineage>
</organism>
<dbReference type="EMBL" id="JAFBEB010000006">
    <property type="protein sequence ID" value="MBM7590437.1"/>
    <property type="molecule type" value="Genomic_DNA"/>
</dbReference>
<evidence type="ECO:0000313" key="3">
    <source>
        <dbReference type="Proteomes" id="UP000717624"/>
    </source>
</evidence>
<sequence length="243" mass="27143">MTPDFRTSAPSKMESETETRQQAFLQNIANRLGRAVLQEKPLHPDKGAPRFWQEYRLDQQARIELFCDNWQKAGGIVHHFPHEREARQFLVQSVLDSGARKILRQDQPELAEWKLEESLREGQKLVCWQAMERTQALAEAAEAKIGIVVADYAVACTGSVVVASSAQKGRSVSLLPPTLFVIVPLDRLKTRLGEVLTVFENRARSFYPAGIHIISGPSRSADIENDLTIGVHGPGKVYALLFG</sequence>
<evidence type="ECO:0000313" key="2">
    <source>
        <dbReference type="EMBL" id="MBM7590437.1"/>
    </source>
</evidence>